<sequence length="436" mass="49339">MENYFELYEKSADSFRSLFCRRCFVYDCDYHGCLEQPKLSIAEQNAVALNLKEKDTLINRGRNCGNDCFLGRTRSSSVNGFSKARAISATFGWNKKTRIICARAYFLCSGNFCEMAKILGDKTCMEVSELCEYYDINDRTLPKEVQPPSKSRRSKKKKNGRMSIAHLQKTIVAGLLLGCTLLSYLFDSQNGVVNSVQIKIEPCSHEGPCEQGVCSCVEDGIFCSKHCHCAHDECKIFFPGCQCQRGRCRTKACPCFCAGRECDLDLCKVCCADEITAREKGEAYDCNADKTKDEKQQTSCQNRSIALGRQKHVRMGRSNLGAAGWGLFVDEFVAKDEFIIEYIGEMVTQEEADRRGSVYDKVDRSYLFNLDTKTVIDSTRKGNKTRFINHSKKNPNCACKIMNVSSDFRIGLYATHDIQPHTEVRILYLRQDVVDV</sequence>
<proteinExistence type="predicted"/>
<dbReference type="SUPFAM" id="SSF82199">
    <property type="entry name" value="SET domain"/>
    <property type="match status" value="1"/>
</dbReference>
<dbReference type="SMR" id="G4Z0C2"/>
<evidence type="ECO:0000256" key="3">
    <source>
        <dbReference type="ARBA" id="ARBA00022691"/>
    </source>
</evidence>
<accession>G4Z0C2</accession>
<feature type="compositionally biased region" description="Basic residues" evidence="6">
    <location>
        <begin position="150"/>
        <end position="160"/>
    </location>
</feature>
<dbReference type="InterPro" id="IPR001214">
    <property type="entry name" value="SET_dom"/>
</dbReference>
<keyword evidence="5" id="KW-0804">Transcription</keyword>
<dbReference type="InterPro" id="IPR048358">
    <property type="entry name" value="EZH1/2_MCSS"/>
</dbReference>
<dbReference type="InterPro" id="IPR026489">
    <property type="entry name" value="CXC_dom"/>
</dbReference>
<evidence type="ECO:0000313" key="9">
    <source>
        <dbReference type="EMBL" id="EGZ24679.1"/>
    </source>
</evidence>
<keyword evidence="1" id="KW-0489">Methyltransferase</keyword>
<dbReference type="Pfam" id="PF00856">
    <property type="entry name" value="SET"/>
    <property type="match status" value="1"/>
</dbReference>
<dbReference type="KEGG" id="psoj:PHYSODRAFT_479110"/>
<dbReference type="OMA" id="NCCAKLM"/>
<dbReference type="GO" id="GO:0005634">
    <property type="term" value="C:nucleus"/>
    <property type="evidence" value="ECO:0007669"/>
    <property type="project" value="TreeGrafter"/>
</dbReference>
<dbReference type="PROSITE" id="PS50280">
    <property type="entry name" value="SET"/>
    <property type="match status" value="1"/>
</dbReference>
<feature type="domain" description="SET" evidence="7">
    <location>
        <begin position="311"/>
        <end position="429"/>
    </location>
</feature>
<dbReference type="GeneID" id="20655091"/>
<dbReference type="InterPro" id="IPR045318">
    <property type="entry name" value="EZH1/2-like"/>
</dbReference>
<dbReference type="AlphaFoldDB" id="G4Z0C2"/>
<dbReference type="Gene3D" id="2.170.270.10">
    <property type="entry name" value="SET domain"/>
    <property type="match status" value="1"/>
</dbReference>
<dbReference type="GO" id="GO:0032259">
    <property type="term" value="P:methylation"/>
    <property type="evidence" value="ECO:0007669"/>
    <property type="project" value="UniProtKB-KW"/>
</dbReference>
<dbReference type="RefSeq" id="XP_009519967.1">
    <property type="nucleotide sequence ID" value="XM_009521672.1"/>
</dbReference>
<organism evidence="9 10">
    <name type="scientific">Phytophthora sojae (strain P6497)</name>
    <name type="common">Soybean stem and root rot agent</name>
    <name type="synonym">Phytophthora megasperma f. sp. glycines</name>
    <dbReference type="NCBI Taxonomy" id="1094619"/>
    <lineage>
        <taxon>Eukaryota</taxon>
        <taxon>Sar</taxon>
        <taxon>Stramenopiles</taxon>
        <taxon>Oomycota</taxon>
        <taxon>Peronosporomycetes</taxon>
        <taxon>Peronosporales</taxon>
        <taxon>Peronosporaceae</taxon>
        <taxon>Phytophthora</taxon>
    </lineage>
</organism>
<keyword evidence="2" id="KW-0808">Transferase</keyword>
<evidence type="ECO:0000256" key="2">
    <source>
        <dbReference type="ARBA" id="ARBA00022679"/>
    </source>
</evidence>
<name>G4Z0C2_PHYSP</name>
<dbReference type="PANTHER" id="PTHR45747">
    <property type="entry name" value="HISTONE-LYSINE N-METHYLTRANSFERASE E(Z)"/>
    <property type="match status" value="1"/>
</dbReference>
<dbReference type="Pfam" id="PF21358">
    <property type="entry name" value="Ezh2_MCSS"/>
    <property type="match status" value="1"/>
</dbReference>
<evidence type="ECO:0000256" key="5">
    <source>
        <dbReference type="ARBA" id="ARBA00023163"/>
    </source>
</evidence>
<gene>
    <name evidence="9" type="ORF">PHYSODRAFT_479110</name>
</gene>
<feature type="domain" description="CXC" evidence="8">
    <location>
        <begin position="179"/>
        <end position="287"/>
    </location>
</feature>
<dbReference type="GO" id="GO:0046976">
    <property type="term" value="F:histone H3K27 methyltransferase activity"/>
    <property type="evidence" value="ECO:0007669"/>
    <property type="project" value="TreeGrafter"/>
</dbReference>
<evidence type="ECO:0008006" key="11">
    <source>
        <dbReference type="Google" id="ProtNLM"/>
    </source>
</evidence>
<evidence type="ECO:0000256" key="6">
    <source>
        <dbReference type="SAM" id="MobiDB-lite"/>
    </source>
</evidence>
<dbReference type="STRING" id="1094619.G4Z0C2"/>
<dbReference type="Proteomes" id="UP000002640">
    <property type="component" value="Unassembled WGS sequence"/>
</dbReference>
<keyword evidence="3" id="KW-0949">S-adenosyl-L-methionine</keyword>
<dbReference type="GO" id="GO:0003682">
    <property type="term" value="F:chromatin binding"/>
    <property type="evidence" value="ECO:0007669"/>
    <property type="project" value="TreeGrafter"/>
</dbReference>
<protein>
    <recommendedName>
        <fullName evidence="11">SET domain-containing protein</fullName>
    </recommendedName>
</protein>
<dbReference type="PANTHER" id="PTHR45747:SF4">
    <property type="entry name" value="HISTONE-LYSINE N-METHYLTRANSFERASE E(Z)"/>
    <property type="match status" value="1"/>
</dbReference>
<reference evidence="9 10" key="1">
    <citation type="journal article" date="2006" name="Science">
        <title>Phytophthora genome sequences uncover evolutionary origins and mechanisms of pathogenesis.</title>
        <authorList>
            <person name="Tyler B.M."/>
            <person name="Tripathy S."/>
            <person name="Zhang X."/>
            <person name="Dehal P."/>
            <person name="Jiang R.H."/>
            <person name="Aerts A."/>
            <person name="Arredondo F.D."/>
            <person name="Baxter L."/>
            <person name="Bensasson D."/>
            <person name="Beynon J.L."/>
            <person name="Chapman J."/>
            <person name="Damasceno C.M."/>
            <person name="Dorrance A.E."/>
            <person name="Dou D."/>
            <person name="Dickerman A.W."/>
            <person name="Dubchak I.L."/>
            <person name="Garbelotto M."/>
            <person name="Gijzen M."/>
            <person name="Gordon S.G."/>
            <person name="Govers F."/>
            <person name="Grunwald N.J."/>
            <person name="Huang W."/>
            <person name="Ivors K.L."/>
            <person name="Jones R.W."/>
            <person name="Kamoun S."/>
            <person name="Krampis K."/>
            <person name="Lamour K.H."/>
            <person name="Lee M.K."/>
            <person name="McDonald W.H."/>
            <person name="Medina M."/>
            <person name="Meijer H.J."/>
            <person name="Nordberg E.K."/>
            <person name="Maclean D.J."/>
            <person name="Ospina-Giraldo M.D."/>
            <person name="Morris P.F."/>
            <person name="Phuntumart V."/>
            <person name="Putnam N.H."/>
            <person name="Rash S."/>
            <person name="Rose J.K."/>
            <person name="Sakihama Y."/>
            <person name="Salamov A.A."/>
            <person name="Savidor A."/>
            <person name="Scheuring C.F."/>
            <person name="Smith B.M."/>
            <person name="Sobral B.W."/>
            <person name="Terry A."/>
            <person name="Torto-Alalibo T.A."/>
            <person name="Win J."/>
            <person name="Xu Z."/>
            <person name="Zhang H."/>
            <person name="Grigoriev I.V."/>
            <person name="Rokhsar D.S."/>
            <person name="Boore J.L."/>
        </authorList>
    </citation>
    <scope>NUCLEOTIDE SEQUENCE [LARGE SCALE GENOMIC DNA]</scope>
    <source>
        <strain evidence="9 10">P6497</strain>
    </source>
</reference>
<evidence type="ECO:0000259" key="8">
    <source>
        <dbReference type="PROSITE" id="PS51633"/>
    </source>
</evidence>
<keyword evidence="4" id="KW-0805">Transcription regulation</keyword>
<dbReference type="PROSITE" id="PS51633">
    <property type="entry name" value="CXC"/>
    <property type="match status" value="1"/>
</dbReference>
<evidence type="ECO:0000259" key="7">
    <source>
        <dbReference type="PROSITE" id="PS50280"/>
    </source>
</evidence>
<dbReference type="InParanoid" id="G4Z0C2"/>
<dbReference type="InterPro" id="IPR046341">
    <property type="entry name" value="SET_dom_sf"/>
</dbReference>
<dbReference type="GO" id="GO:0031507">
    <property type="term" value="P:heterochromatin formation"/>
    <property type="evidence" value="ECO:0007669"/>
    <property type="project" value="TreeGrafter"/>
</dbReference>
<evidence type="ECO:0000313" key="10">
    <source>
        <dbReference type="Proteomes" id="UP000002640"/>
    </source>
</evidence>
<evidence type="ECO:0000256" key="1">
    <source>
        <dbReference type="ARBA" id="ARBA00022603"/>
    </source>
</evidence>
<dbReference type="SMART" id="SM00317">
    <property type="entry name" value="SET"/>
    <property type="match status" value="1"/>
</dbReference>
<feature type="region of interest" description="Disordered" evidence="6">
    <location>
        <begin position="142"/>
        <end position="161"/>
    </location>
</feature>
<evidence type="ECO:0000256" key="4">
    <source>
        <dbReference type="ARBA" id="ARBA00023015"/>
    </source>
</evidence>
<dbReference type="EMBL" id="JH159152">
    <property type="protein sequence ID" value="EGZ24679.1"/>
    <property type="molecule type" value="Genomic_DNA"/>
</dbReference>
<keyword evidence="10" id="KW-1185">Reference proteome</keyword>